<evidence type="ECO:0000313" key="12">
    <source>
        <dbReference type="EMBL" id="RDV07573.1"/>
    </source>
</evidence>
<dbReference type="Gene3D" id="3.20.20.70">
    <property type="entry name" value="Aldolase class I"/>
    <property type="match status" value="1"/>
</dbReference>
<dbReference type="Pfam" id="PF06969">
    <property type="entry name" value="HemN_C"/>
    <property type="match status" value="1"/>
</dbReference>
<keyword evidence="13" id="KW-1185">Reference proteome</keyword>
<comment type="function">
    <text evidence="10">Probably acts as a heme chaperone, transferring heme to an unknown acceptor. Binds one molecule of heme per monomer, possibly covalently. Binds 1 [4Fe-4S] cluster. The cluster is coordinated with 3 cysteines and an exchangeable S-adenosyl-L-methionine.</text>
</comment>
<dbReference type="InterPro" id="IPR010723">
    <property type="entry name" value="HemN_C"/>
</dbReference>
<dbReference type="GO" id="GO:0004109">
    <property type="term" value="F:coproporphyrinogen oxidase activity"/>
    <property type="evidence" value="ECO:0007669"/>
    <property type="project" value="InterPro"/>
</dbReference>
<evidence type="ECO:0000256" key="4">
    <source>
        <dbReference type="ARBA" id="ARBA00022617"/>
    </source>
</evidence>
<dbReference type="SFLD" id="SFLDF00288">
    <property type="entry name" value="HemN-like__clustered_with_nucl"/>
    <property type="match status" value="1"/>
</dbReference>
<dbReference type="InterPro" id="IPR034505">
    <property type="entry name" value="Coproporphyrinogen-III_oxidase"/>
</dbReference>
<dbReference type="AlphaFoldDB" id="A0A371BJK8"/>
<comment type="subcellular location">
    <subcellularLocation>
        <location evidence="10">Cytoplasm</location>
    </subcellularLocation>
</comment>
<protein>
    <recommendedName>
        <fullName evidence="3 10">Heme chaperone HemW</fullName>
    </recommendedName>
</protein>
<dbReference type="SUPFAM" id="SSF102114">
    <property type="entry name" value="Radical SAM enzymes"/>
    <property type="match status" value="1"/>
</dbReference>
<evidence type="ECO:0000256" key="9">
    <source>
        <dbReference type="ARBA" id="ARBA00023186"/>
    </source>
</evidence>
<reference evidence="13" key="1">
    <citation type="submission" date="2018-08" db="EMBL/GenBank/DDBJ databases">
        <authorList>
            <person name="Kim S.-J."/>
            <person name="Jung G.-Y."/>
        </authorList>
    </citation>
    <scope>NUCLEOTIDE SEQUENCE [LARGE SCALE GENOMIC DNA]</scope>
    <source>
        <strain evidence="13">GY_G</strain>
    </source>
</reference>
<accession>A0A371BJK8</accession>
<evidence type="ECO:0000256" key="5">
    <source>
        <dbReference type="ARBA" id="ARBA00022691"/>
    </source>
</evidence>
<proteinExistence type="inferred from homology"/>
<sequence>MGRGAVLSDTLALYIHWPFCVSKCPYCDFNSHVREQVGQQAWREALLADLAHEARLTEGRKLGSIFFGGGTPSLMPPETAAALIEAAEQAWGFADDIEITLEANPSSVEAARFAELASAGVNRVSLGLQALDDTTLAFLGRAHQVEESLSALDAAQLHFDRVSIDLIYARPHQTPAQWEAELARAIGFGTTHMSLYQLTIEPGTRFATDVAKQQWQPLDDDAAADLYELTQARMEAAGLPAYEISNHAATGQESHHNLTYWRYQDYAGVGPGAHGRRGGMATQRHRKPENFLSAVARNAHGLQVEDSLDPATQAMEALLMGLRLREGVDISALSIRFAIDSGDLIDWTAVEKLEGMGFVTTSPLPFTGGAEGGPERAQDSLRSPLPLTAVAPPRLRLPASGRGEILAVTPKGFPLLDAILPQIVAIEPAPDA</sequence>
<dbReference type="SFLD" id="SFLDF00562">
    <property type="entry name" value="HemN-like__clustered_with_heat"/>
    <property type="match status" value="1"/>
</dbReference>
<dbReference type="EMBL" id="QRGP01000001">
    <property type="protein sequence ID" value="RDV07573.1"/>
    <property type="molecule type" value="Genomic_DNA"/>
</dbReference>
<feature type="domain" description="Radical SAM core" evidence="11">
    <location>
        <begin position="5"/>
        <end position="240"/>
    </location>
</feature>
<comment type="caution">
    <text evidence="12">The sequence shown here is derived from an EMBL/GenBank/DDBJ whole genome shotgun (WGS) entry which is preliminary data.</text>
</comment>
<dbReference type="GO" id="GO:0006779">
    <property type="term" value="P:porphyrin-containing compound biosynthetic process"/>
    <property type="evidence" value="ECO:0007669"/>
    <property type="project" value="InterPro"/>
</dbReference>
<dbReference type="GO" id="GO:0005737">
    <property type="term" value="C:cytoplasm"/>
    <property type="evidence" value="ECO:0007669"/>
    <property type="project" value="UniProtKB-SubCell"/>
</dbReference>
<evidence type="ECO:0000256" key="2">
    <source>
        <dbReference type="ARBA" id="ARBA00006100"/>
    </source>
</evidence>
<keyword evidence="4 10" id="KW-0349">Heme</keyword>
<keyword evidence="5 10" id="KW-0949">S-adenosyl-L-methionine</keyword>
<keyword evidence="7 10" id="KW-0408">Iron</keyword>
<dbReference type="CDD" id="cd01335">
    <property type="entry name" value="Radical_SAM"/>
    <property type="match status" value="1"/>
</dbReference>
<organism evidence="12 13">
    <name type="scientific">Sphingorhabdus pulchriflava</name>
    <dbReference type="NCBI Taxonomy" id="2292257"/>
    <lineage>
        <taxon>Bacteria</taxon>
        <taxon>Pseudomonadati</taxon>
        <taxon>Pseudomonadota</taxon>
        <taxon>Alphaproteobacteria</taxon>
        <taxon>Sphingomonadales</taxon>
        <taxon>Sphingomonadaceae</taxon>
        <taxon>Sphingorhabdus</taxon>
    </lineage>
</organism>
<name>A0A371BJK8_9SPHN</name>
<dbReference type="GO" id="GO:0051539">
    <property type="term" value="F:4 iron, 4 sulfur cluster binding"/>
    <property type="evidence" value="ECO:0007669"/>
    <property type="project" value="UniProtKB-UniRule"/>
</dbReference>
<dbReference type="GO" id="GO:0046872">
    <property type="term" value="F:metal ion binding"/>
    <property type="evidence" value="ECO:0007669"/>
    <property type="project" value="UniProtKB-UniRule"/>
</dbReference>
<gene>
    <name evidence="12" type="ORF">DXH95_09635</name>
</gene>
<dbReference type="PROSITE" id="PS51918">
    <property type="entry name" value="RADICAL_SAM"/>
    <property type="match status" value="1"/>
</dbReference>
<evidence type="ECO:0000259" key="11">
    <source>
        <dbReference type="PROSITE" id="PS51918"/>
    </source>
</evidence>
<keyword evidence="8 10" id="KW-0411">Iron-sulfur</keyword>
<dbReference type="SFLD" id="SFLDS00029">
    <property type="entry name" value="Radical_SAM"/>
    <property type="match status" value="1"/>
</dbReference>
<keyword evidence="10" id="KW-0004">4Fe-4S</keyword>
<dbReference type="PANTHER" id="PTHR13932:SF5">
    <property type="entry name" value="RADICAL S-ADENOSYL METHIONINE DOMAIN-CONTAINING PROTEIN 1, MITOCHONDRIAL"/>
    <property type="match status" value="1"/>
</dbReference>
<dbReference type="InterPro" id="IPR006638">
    <property type="entry name" value="Elp3/MiaA/NifB-like_rSAM"/>
</dbReference>
<keyword evidence="10" id="KW-0963">Cytoplasm</keyword>
<dbReference type="InterPro" id="IPR013785">
    <property type="entry name" value="Aldolase_TIM"/>
</dbReference>
<comment type="similarity">
    <text evidence="2">Belongs to the anaerobic coproporphyrinogen-III oxidase family. HemW subfamily.</text>
</comment>
<evidence type="ECO:0000256" key="10">
    <source>
        <dbReference type="RuleBase" id="RU364116"/>
    </source>
</evidence>
<evidence type="ECO:0000256" key="7">
    <source>
        <dbReference type="ARBA" id="ARBA00023004"/>
    </source>
</evidence>
<keyword evidence="9 10" id="KW-0143">Chaperone</keyword>
<dbReference type="InterPro" id="IPR004559">
    <property type="entry name" value="HemW-like"/>
</dbReference>
<evidence type="ECO:0000256" key="6">
    <source>
        <dbReference type="ARBA" id="ARBA00022723"/>
    </source>
</evidence>
<evidence type="ECO:0000256" key="3">
    <source>
        <dbReference type="ARBA" id="ARBA00017228"/>
    </source>
</evidence>
<dbReference type="NCBIfam" id="TIGR00539">
    <property type="entry name" value="hemN_rel"/>
    <property type="match status" value="1"/>
</dbReference>
<comment type="cofactor">
    <cofactor evidence="1">
        <name>[4Fe-4S] cluster</name>
        <dbReference type="ChEBI" id="CHEBI:49883"/>
    </cofactor>
</comment>
<evidence type="ECO:0000313" key="13">
    <source>
        <dbReference type="Proteomes" id="UP000263833"/>
    </source>
</evidence>
<dbReference type="PANTHER" id="PTHR13932">
    <property type="entry name" value="COPROPORPHYRINIGEN III OXIDASE"/>
    <property type="match status" value="1"/>
</dbReference>
<dbReference type="InterPro" id="IPR058240">
    <property type="entry name" value="rSAM_sf"/>
</dbReference>
<dbReference type="InterPro" id="IPR007197">
    <property type="entry name" value="rSAM"/>
</dbReference>
<dbReference type="SMART" id="SM00729">
    <property type="entry name" value="Elp3"/>
    <property type="match status" value="1"/>
</dbReference>
<dbReference type="SFLD" id="SFLDG01065">
    <property type="entry name" value="anaerobic_coproporphyrinogen-I"/>
    <property type="match status" value="1"/>
</dbReference>
<evidence type="ECO:0000256" key="8">
    <source>
        <dbReference type="ARBA" id="ARBA00023014"/>
    </source>
</evidence>
<keyword evidence="6 10" id="KW-0479">Metal-binding</keyword>
<evidence type="ECO:0000256" key="1">
    <source>
        <dbReference type="ARBA" id="ARBA00001966"/>
    </source>
</evidence>
<dbReference type="Pfam" id="PF04055">
    <property type="entry name" value="Radical_SAM"/>
    <property type="match status" value="1"/>
</dbReference>
<dbReference type="OrthoDB" id="9808022at2"/>
<dbReference type="Proteomes" id="UP000263833">
    <property type="component" value="Unassembled WGS sequence"/>
</dbReference>